<name>A0AAU8BA54_9CAUD</name>
<dbReference type="EMBL" id="PP511876">
    <property type="protein sequence ID" value="XCD08361.1"/>
    <property type="molecule type" value="Genomic_DNA"/>
</dbReference>
<proteinExistence type="predicted"/>
<sequence>MIMETIKKKYQNRKNYLRRKLFQKIRNKRKSELEEQSKLAEEELKRRLRFTPRKFDEGTGYVKPNGDPVSFDPNTGELLDQVTDERGTMMIPELVVNGRDFKKEGDFRWRLQHENADGGIQFGDFVVYPNRQKVISGQGLGLTYPEFDLLTLLRFPTASSKTVIRKPYVTPRIDINDLTGVVNRSTIAKQAELYANSNQRNTQSIRRESRHAEFLRRLKEAFIFNRPISKK</sequence>
<protein>
    <submittedName>
        <fullName evidence="1">Uncharacterized protein</fullName>
    </submittedName>
</protein>
<accession>A0AAU8BA54</accession>
<reference evidence="1" key="1">
    <citation type="submission" date="2024-03" db="EMBL/GenBank/DDBJ databases">
        <title>Diverse circular DNA viruses in blood, oral, and fecal samples of captive lemurs.</title>
        <authorList>
            <person name="Paietta E.N."/>
            <person name="Kraberger S."/>
            <person name="Lund M.C."/>
            <person name="Custer J.M."/>
            <person name="Vargas K.M."/>
            <person name="Ehmke E.E."/>
            <person name="Yoder A.D."/>
            <person name="Varsani A."/>
        </authorList>
    </citation>
    <scope>NUCLEOTIDE SEQUENCE</scope>
    <source>
        <strain evidence="1">Duke_30FF_63</strain>
    </source>
</reference>
<organism evidence="1">
    <name type="scientific">Dulem virus 42</name>
    <dbReference type="NCBI Taxonomy" id="3145760"/>
    <lineage>
        <taxon>Viruses</taxon>
        <taxon>Duplodnaviria</taxon>
        <taxon>Heunggongvirae</taxon>
        <taxon>Uroviricota</taxon>
        <taxon>Caudoviricetes</taxon>
    </lineage>
</organism>
<evidence type="ECO:0000313" key="1">
    <source>
        <dbReference type="EMBL" id="XCD08361.1"/>
    </source>
</evidence>